<protein>
    <submittedName>
        <fullName evidence="4">Sialate O-acetylesterase</fullName>
    </submittedName>
</protein>
<keyword evidence="5" id="KW-1185">Reference proteome</keyword>
<dbReference type="RefSeq" id="WP_274150375.1">
    <property type="nucleotide sequence ID" value="NZ_CP117811.1"/>
</dbReference>
<evidence type="ECO:0000313" key="4">
    <source>
        <dbReference type="EMBL" id="WDE96301.1"/>
    </source>
</evidence>
<evidence type="ECO:0000256" key="2">
    <source>
        <dbReference type="SAM" id="SignalP"/>
    </source>
</evidence>
<evidence type="ECO:0000256" key="1">
    <source>
        <dbReference type="ARBA" id="ARBA00022801"/>
    </source>
</evidence>
<keyword evidence="2" id="KW-0732">Signal</keyword>
<dbReference type="Pfam" id="PF03629">
    <property type="entry name" value="SASA"/>
    <property type="match status" value="1"/>
</dbReference>
<sequence>MKKLAFSFLALAGISMNADVRMTTLFSDNMILQQETSNAVWGFADAGEKVSVKASWGAKANTEANAEGKWKVILATPSYGTGHSLSISGNNKIEIKNVAIGEVWLCAGQSNMGWSVGSSFGGEEEAASADLSNYRIFKSAREHWHEPLDEARDKMASWKPCNTESAFETSAVSYYFGKKLHQELGIPVGIIVQAFAGTPIEGWMPKEIQMNDSRTIEGMKQMEEMEEKLKKKGISREKSLMTFNKDLAVYNKRVAAGDLMKNNVKKISPPIITKPSVLGHQYPAHIFNAMINPIRPYGIKGAIWYQGERNSKDAAQAINYRKQLAQMIRYYRSSWHEMSEGNTNADFPFQITQLPSWNPAQTLAVEGPEAVWSINREMMRLVSQDVKNTYMAVSIDTGDAVQLHPKNKKPIGIRHAYLALKNTYKKDFVDYGPRYKSLTIDGDKIKLSFDSVGSGLMAAKSGKLNAFAIAGDDKQWHFADAKIVGEQIVLKSAKVAKPVAVRYAWAMNPSERNLLYNKEGIPASPFRTDNWPLYDPAADVITVFKPGKAKEKATKDWDRPQMTQ</sequence>
<dbReference type="Proteomes" id="UP001214250">
    <property type="component" value="Chromosome 1"/>
</dbReference>
<dbReference type="InterPro" id="IPR005181">
    <property type="entry name" value="SASA"/>
</dbReference>
<accession>A0ABY7VR17</accession>
<reference evidence="4 5" key="1">
    <citation type="submission" date="2023-02" db="EMBL/GenBank/DDBJ databases">
        <title>Genome sequence of Lentisphaera profundi SAORIC-696.</title>
        <authorList>
            <person name="Kim e."/>
            <person name="Cho J.-C."/>
            <person name="Choi A."/>
            <person name="Kang I."/>
        </authorList>
    </citation>
    <scope>NUCLEOTIDE SEQUENCE [LARGE SCALE GENOMIC DNA]</scope>
    <source>
        <strain evidence="4 5">SAORIC-696</strain>
    </source>
</reference>
<dbReference type="PANTHER" id="PTHR22901">
    <property type="entry name" value="SIALATE O-ACETYLESTERASE"/>
    <property type="match status" value="1"/>
</dbReference>
<dbReference type="EMBL" id="CP117811">
    <property type="protein sequence ID" value="WDE96301.1"/>
    <property type="molecule type" value="Genomic_DNA"/>
</dbReference>
<gene>
    <name evidence="4" type="ORF">PQO03_11335</name>
</gene>
<evidence type="ECO:0000313" key="5">
    <source>
        <dbReference type="Proteomes" id="UP001214250"/>
    </source>
</evidence>
<keyword evidence="1" id="KW-0378">Hydrolase</keyword>
<feature type="chain" id="PRO_5046015796" evidence="2">
    <location>
        <begin position="19"/>
        <end position="564"/>
    </location>
</feature>
<dbReference type="PANTHER" id="PTHR22901:SF0">
    <property type="entry name" value="SIALATE O-ACETYLESTERASE"/>
    <property type="match status" value="1"/>
</dbReference>
<proteinExistence type="predicted"/>
<feature type="domain" description="Sialate O-acetylesterase" evidence="3">
    <location>
        <begin position="102"/>
        <end position="211"/>
    </location>
</feature>
<dbReference type="InterPro" id="IPR039329">
    <property type="entry name" value="SIAE"/>
</dbReference>
<dbReference type="InterPro" id="IPR036514">
    <property type="entry name" value="SGNH_hydro_sf"/>
</dbReference>
<feature type="signal peptide" evidence="2">
    <location>
        <begin position="1"/>
        <end position="18"/>
    </location>
</feature>
<evidence type="ECO:0000259" key="3">
    <source>
        <dbReference type="Pfam" id="PF03629"/>
    </source>
</evidence>
<dbReference type="Gene3D" id="3.40.50.1110">
    <property type="entry name" value="SGNH hydrolase"/>
    <property type="match status" value="1"/>
</dbReference>
<organism evidence="4 5">
    <name type="scientific">Lentisphaera profundi</name>
    <dbReference type="NCBI Taxonomy" id="1658616"/>
    <lineage>
        <taxon>Bacteria</taxon>
        <taxon>Pseudomonadati</taxon>
        <taxon>Lentisphaerota</taxon>
        <taxon>Lentisphaeria</taxon>
        <taxon>Lentisphaerales</taxon>
        <taxon>Lentisphaeraceae</taxon>
        <taxon>Lentisphaera</taxon>
    </lineage>
</organism>
<dbReference type="SUPFAM" id="SSF52266">
    <property type="entry name" value="SGNH hydrolase"/>
    <property type="match status" value="1"/>
</dbReference>
<name>A0ABY7VR17_9BACT</name>